<keyword evidence="1" id="KW-0548">Nucleotidyltransferase</keyword>
<dbReference type="GO" id="GO:0016787">
    <property type="term" value="F:hydrolase activity"/>
    <property type="evidence" value="ECO:0007669"/>
    <property type="project" value="UniProtKB-KW"/>
</dbReference>
<dbReference type="GO" id="GO:0016779">
    <property type="term" value="F:nucleotidyltransferase activity"/>
    <property type="evidence" value="ECO:0007669"/>
    <property type="project" value="UniProtKB-KW"/>
</dbReference>
<gene>
    <name evidence="1" type="ORF">NCTC11012_02924</name>
</gene>
<evidence type="ECO:0000313" key="1">
    <source>
        <dbReference type="EMBL" id="STZ04641.1"/>
    </source>
</evidence>
<dbReference type="InterPro" id="IPR015797">
    <property type="entry name" value="NUDIX_hydrolase-like_dom_sf"/>
</dbReference>
<dbReference type="Gene3D" id="3.90.79.10">
    <property type="entry name" value="Nucleoside Triphosphate Pyrophosphohydrolase"/>
    <property type="match status" value="1"/>
</dbReference>
<organism evidence="1 2">
    <name type="scientific">Moraxella equi</name>
    <dbReference type="NCBI Taxonomy" id="60442"/>
    <lineage>
        <taxon>Bacteria</taxon>
        <taxon>Pseudomonadati</taxon>
        <taxon>Pseudomonadota</taxon>
        <taxon>Gammaproteobacteria</taxon>
        <taxon>Moraxellales</taxon>
        <taxon>Moraxellaceae</taxon>
        <taxon>Moraxella</taxon>
    </lineage>
</organism>
<reference evidence="1 2" key="1">
    <citation type="submission" date="2018-06" db="EMBL/GenBank/DDBJ databases">
        <authorList>
            <consortium name="Pathogen Informatics"/>
            <person name="Doyle S."/>
        </authorList>
    </citation>
    <scope>NUCLEOTIDE SEQUENCE [LARGE SCALE GENOMIC DNA]</scope>
    <source>
        <strain evidence="1 2">NCTC11012</strain>
    </source>
</reference>
<dbReference type="AlphaFoldDB" id="A0A378QVE8"/>
<evidence type="ECO:0000313" key="2">
    <source>
        <dbReference type="Proteomes" id="UP000254618"/>
    </source>
</evidence>
<dbReference type="Proteomes" id="UP000254618">
    <property type="component" value="Unassembled WGS sequence"/>
</dbReference>
<accession>A0A378QVE8</accession>
<name>A0A378QVE8_9GAMM</name>
<keyword evidence="1" id="KW-0378">Hydrolase</keyword>
<protein>
    <submittedName>
        <fullName evidence="1">Bifunctional NMN adenylyltransferase/Nudix hydrolase</fullName>
    </submittedName>
</protein>
<dbReference type="SUPFAM" id="SSF55811">
    <property type="entry name" value="Nudix"/>
    <property type="match status" value="1"/>
</dbReference>
<sequence>MGSVGIQEETGLIISPNALKASHTFDAPDRSVRGRTVTTVFYFELTGDKLPDVAGGDDASLAFWLPLGKLDGRMMFEDHYSVITKMLGL</sequence>
<dbReference type="RefSeq" id="WP_115237242.1">
    <property type="nucleotide sequence ID" value="NZ_UGQF01000001.1"/>
</dbReference>
<keyword evidence="1" id="KW-0808">Transferase</keyword>
<proteinExistence type="predicted"/>
<dbReference type="EMBL" id="UGQF01000001">
    <property type="protein sequence ID" value="STZ04641.1"/>
    <property type="molecule type" value="Genomic_DNA"/>
</dbReference>